<name>A0A016VZI2_9BILA</name>
<dbReference type="AlphaFoldDB" id="A0A016VZI2"/>
<sequence length="174" mass="19477">MPRLQRQKFSVGAAFNIFQLIEFSPIDCIQCAALVHKRVKERTSGHFVNKASTSTSSCHVLFRSNRPGHAQRASSSAADWRWRGQSRWNGCQRLDGFMDGRHHQDGDIIDLWATSGAELSEQSEEANEAHENEWAAFIPARLRAALAWHENNTTGHAGKVQYATRASPKYDGVA</sequence>
<protein>
    <submittedName>
        <fullName evidence="1">Uncharacterized protein</fullName>
    </submittedName>
</protein>
<proteinExistence type="predicted"/>
<reference evidence="2" key="1">
    <citation type="journal article" date="2015" name="Nat. Genet.">
        <title>The genome and transcriptome of the zoonotic hookworm Ancylostoma ceylanicum identify infection-specific gene families.</title>
        <authorList>
            <person name="Schwarz E.M."/>
            <person name="Hu Y."/>
            <person name="Antoshechkin I."/>
            <person name="Miller M.M."/>
            <person name="Sternberg P.W."/>
            <person name="Aroian R.V."/>
        </authorList>
    </citation>
    <scope>NUCLEOTIDE SEQUENCE</scope>
    <source>
        <strain evidence="2">HY135</strain>
    </source>
</reference>
<gene>
    <name evidence="1" type="primary">Acey_s0002.g1072</name>
    <name evidence="1" type="ORF">Y032_0002g1072</name>
</gene>
<dbReference type="EMBL" id="JARK01001338">
    <property type="protein sequence ID" value="EYC32741.1"/>
    <property type="molecule type" value="Genomic_DNA"/>
</dbReference>
<comment type="caution">
    <text evidence="1">The sequence shown here is derived from an EMBL/GenBank/DDBJ whole genome shotgun (WGS) entry which is preliminary data.</text>
</comment>
<organism evidence="1 2">
    <name type="scientific">Ancylostoma ceylanicum</name>
    <dbReference type="NCBI Taxonomy" id="53326"/>
    <lineage>
        <taxon>Eukaryota</taxon>
        <taxon>Metazoa</taxon>
        <taxon>Ecdysozoa</taxon>
        <taxon>Nematoda</taxon>
        <taxon>Chromadorea</taxon>
        <taxon>Rhabditida</taxon>
        <taxon>Rhabditina</taxon>
        <taxon>Rhabditomorpha</taxon>
        <taxon>Strongyloidea</taxon>
        <taxon>Ancylostomatidae</taxon>
        <taxon>Ancylostomatinae</taxon>
        <taxon>Ancylostoma</taxon>
    </lineage>
</organism>
<dbReference type="Proteomes" id="UP000024635">
    <property type="component" value="Unassembled WGS sequence"/>
</dbReference>
<accession>A0A016VZI2</accession>
<keyword evidence="2" id="KW-1185">Reference proteome</keyword>
<evidence type="ECO:0000313" key="2">
    <source>
        <dbReference type="Proteomes" id="UP000024635"/>
    </source>
</evidence>
<evidence type="ECO:0000313" key="1">
    <source>
        <dbReference type="EMBL" id="EYC32741.1"/>
    </source>
</evidence>